<dbReference type="InterPro" id="IPR017932">
    <property type="entry name" value="GATase_2_dom"/>
</dbReference>
<keyword evidence="9" id="KW-0479">Metal-binding</keyword>
<evidence type="ECO:0000256" key="7">
    <source>
        <dbReference type="ARBA" id="ARBA00022676"/>
    </source>
</evidence>
<dbReference type="VEuPathDB" id="VectorBase:ASTEI20_041121"/>
<keyword evidence="6" id="KW-0004">4Fe-4S</keyword>
<evidence type="ECO:0000256" key="3">
    <source>
        <dbReference type="ARBA" id="ARBA00005209"/>
    </source>
</evidence>
<keyword evidence="14" id="KW-0411">Iron-sulfur</keyword>
<dbReference type="Proteomes" id="UP000076408">
    <property type="component" value="Unassembled WGS sequence"/>
</dbReference>
<comment type="pathway">
    <text evidence="3">Purine metabolism; IMP biosynthesis via de novo pathway; N(1)-(5-phospho-D-ribosyl)glycinamide from 5-phospho-alpha-D-ribose 1-diphosphate: step 1/2.</text>
</comment>
<dbReference type="GO" id="GO:0006189">
    <property type="term" value="P:'de novo' IMP biosynthetic process"/>
    <property type="evidence" value="ECO:0007669"/>
    <property type="project" value="UniProtKB-UniPathway"/>
</dbReference>
<dbReference type="EnsemblMetazoa" id="ASTEI10609-RA">
    <property type="protein sequence ID" value="ASTEI10609-PA"/>
    <property type="gene ID" value="ASTEI10609"/>
</dbReference>
<evidence type="ECO:0000256" key="5">
    <source>
        <dbReference type="ARBA" id="ARBA00011941"/>
    </source>
</evidence>
<keyword evidence="10" id="KW-0658">Purine biosynthesis</keyword>
<evidence type="ECO:0000256" key="6">
    <source>
        <dbReference type="ARBA" id="ARBA00022485"/>
    </source>
</evidence>
<dbReference type="Gene3D" id="3.60.20.10">
    <property type="entry name" value="Glutamine Phosphoribosylpyrophosphate, subunit 1, domain 1"/>
    <property type="match status" value="1"/>
</dbReference>
<dbReference type="STRING" id="30069.A0A182YQ73"/>
<dbReference type="Gene3D" id="3.40.50.2020">
    <property type="match status" value="2"/>
</dbReference>
<dbReference type="InterPro" id="IPR035584">
    <property type="entry name" value="PurF_N"/>
</dbReference>
<keyword evidence="8" id="KW-0808">Transferase</keyword>
<evidence type="ECO:0000256" key="4">
    <source>
        <dbReference type="ARBA" id="ARBA00010138"/>
    </source>
</evidence>
<keyword evidence="13" id="KW-0408">Iron</keyword>
<keyword evidence="19" id="KW-1185">Reference proteome</keyword>
<evidence type="ECO:0000256" key="17">
    <source>
        <dbReference type="ARBA" id="ARBA00048545"/>
    </source>
</evidence>
<dbReference type="FunFam" id="3.60.20.10:FF:000047">
    <property type="entry name" value="Amidophosphoribosyltransferase"/>
    <property type="match status" value="1"/>
</dbReference>
<proteinExistence type="inferred from homology"/>
<evidence type="ECO:0000256" key="15">
    <source>
        <dbReference type="ARBA" id="ARBA00033770"/>
    </source>
</evidence>
<keyword evidence="11" id="KW-0460">Magnesium</keyword>
<dbReference type="UniPathway" id="UPA00074">
    <property type="reaction ID" value="UER00124"/>
</dbReference>
<evidence type="ECO:0000313" key="19">
    <source>
        <dbReference type="Proteomes" id="UP000076408"/>
    </source>
</evidence>
<evidence type="ECO:0000256" key="11">
    <source>
        <dbReference type="ARBA" id="ARBA00022842"/>
    </source>
</evidence>
<comment type="similarity">
    <text evidence="4">In the C-terminal section; belongs to the purine/pyrimidine phosphoribosyltransferase family.</text>
</comment>
<evidence type="ECO:0000256" key="10">
    <source>
        <dbReference type="ARBA" id="ARBA00022755"/>
    </source>
</evidence>
<dbReference type="GO" id="GO:0004044">
    <property type="term" value="F:amidophosphoribosyltransferase activity"/>
    <property type="evidence" value="ECO:0007669"/>
    <property type="project" value="UniProtKB-EC"/>
</dbReference>
<organism evidence="18 19">
    <name type="scientific">Anopheles stephensi</name>
    <name type="common">Indo-Pakistan malaria mosquito</name>
    <dbReference type="NCBI Taxonomy" id="30069"/>
    <lineage>
        <taxon>Eukaryota</taxon>
        <taxon>Metazoa</taxon>
        <taxon>Ecdysozoa</taxon>
        <taxon>Arthropoda</taxon>
        <taxon>Hexapoda</taxon>
        <taxon>Insecta</taxon>
        <taxon>Pterygota</taxon>
        <taxon>Neoptera</taxon>
        <taxon>Endopterygota</taxon>
        <taxon>Diptera</taxon>
        <taxon>Nematocera</taxon>
        <taxon>Culicoidea</taxon>
        <taxon>Culicidae</taxon>
        <taxon>Anophelinae</taxon>
        <taxon>Anopheles</taxon>
    </lineage>
</organism>
<keyword evidence="7" id="KW-0328">Glycosyltransferase</keyword>
<dbReference type="AlphaFoldDB" id="A0A182YQ73"/>
<dbReference type="GO" id="GO:0009113">
    <property type="term" value="P:purine nucleobase biosynthetic process"/>
    <property type="evidence" value="ECO:0007669"/>
    <property type="project" value="InterPro"/>
</dbReference>
<evidence type="ECO:0000256" key="2">
    <source>
        <dbReference type="ARBA" id="ARBA00001966"/>
    </source>
</evidence>
<evidence type="ECO:0000256" key="16">
    <source>
        <dbReference type="ARBA" id="ARBA00033776"/>
    </source>
</evidence>
<dbReference type="VEuPathDB" id="VectorBase:ASTE000917"/>
<dbReference type="GO" id="GO:0051539">
    <property type="term" value="F:4 iron, 4 sulfur cluster binding"/>
    <property type="evidence" value="ECO:0007669"/>
    <property type="project" value="UniProtKB-KW"/>
</dbReference>
<dbReference type="PANTHER" id="PTHR11907">
    <property type="entry name" value="AMIDOPHOSPHORIBOSYLTRANSFERASE"/>
    <property type="match status" value="1"/>
</dbReference>
<comment type="cofactor">
    <cofactor evidence="2">
        <name>[4Fe-4S] cluster</name>
        <dbReference type="ChEBI" id="CHEBI:49883"/>
    </cofactor>
</comment>
<comment type="cofactor">
    <cofactor evidence="1">
        <name>Mg(2+)</name>
        <dbReference type="ChEBI" id="CHEBI:18420"/>
    </cofactor>
</comment>
<dbReference type="SUPFAM" id="SSF53271">
    <property type="entry name" value="PRTase-like"/>
    <property type="match status" value="2"/>
</dbReference>
<dbReference type="NCBIfam" id="TIGR01134">
    <property type="entry name" value="purF"/>
    <property type="match status" value="1"/>
</dbReference>
<sequence length="696" mass="75846">MESTSQQPNQQQQQQYPEMEQQLEPVGTAMENLALMSQPANALSLGKKRAGRGAVSSGLTHECGVFGAIATGEWPTQIDVAQVICLGLVALQHRGQESAGIVTSEGHCAKNFNVHKGMGMINNIFTDDSMKKLKGNLGIGHTRYSTSAASEEVNCQPFVVHTAHGALAVAHNGELVNCESLRKDVLSRGVGLSTHSDSELITQALCLNPPEGEVDGPDWPARIKHLMQLAPLSYSLVIMLKDKIYGVRDPYGNRPLCIGKIVPLTIGAYRHEKVDKLPAEGWVISSESCGFLSIGARYVREVQPGEIVELTRDGIKTIDIIDCPENRRHAFCIFEYVYFARSDSIFEGQMVYSVRLQCGRQLAREAGVDADIVSSVPESGTAAAHGFAREANLNFAEVLCKNRYVGRTFIQPSTRLRQLGVAKKFGALSENVAGKRLVLIDDSIVRGNTIGPIIKLLRDAGALEVHIRIASPPLLYPCYMGINIPTREELIANKLNAEELAKYVGADSLAYLSVEGLKKAVQLNMSVKKPEQANLNFAEVLCKNRYVGRTFIQPSTRLRQLGVAKKFGALSENVAGKRLVLIDDSIVRGNTIGPIIKLLRDAGALEVHIRIASPPLLYPCYMGINIPTREELIANKLNAEELAKYVGADSLAYLSVEGLKKAVQLNMSVKKPEQVGHCTACLTGDYPGGLPDELDW</sequence>
<dbReference type="InterPro" id="IPR005854">
    <property type="entry name" value="PurF"/>
</dbReference>
<evidence type="ECO:0000256" key="8">
    <source>
        <dbReference type="ARBA" id="ARBA00022679"/>
    </source>
</evidence>
<evidence type="ECO:0000256" key="13">
    <source>
        <dbReference type="ARBA" id="ARBA00023004"/>
    </source>
</evidence>
<accession>A0A182YQ73</accession>
<dbReference type="CDD" id="cd00715">
    <property type="entry name" value="GPATase_N"/>
    <property type="match status" value="1"/>
</dbReference>
<dbReference type="InterPro" id="IPR029057">
    <property type="entry name" value="PRTase-like"/>
</dbReference>
<comment type="catalytic activity">
    <reaction evidence="17">
        <text>5-phospho-beta-D-ribosylamine + L-glutamate + diphosphate = 5-phospho-alpha-D-ribose 1-diphosphate + L-glutamine + H2O</text>
        <dbReference type="Rhea" id="RHEA:14905"/>
        <dbReference type="ChEBI" id="CHEBI:15377"/>
        <dbReference type="ChEBI" id="CHEBI:29985"/>
        <dbReference type="ChEBI" id="CHEBI:33019"/>
        <dbReference type="ChEBI" id="CHEBI:58017"/>
        <dbReference type="ChEBI" id="CHEBI:58359"/>
        <dbReference type="ChEBI" id="CHEBI:58681"/>
        <dbReference type="EC" id="2.4.2.14"/>
    </reaction>
    <physiologicalReaction direction="right-to-left" evidence="17">
        <dbReference type="Rhea" id="RHEA:14907"/>
    </physiologicalReaction>
</comment>
<evidence type="ECO:0000256" key="9">
    <source>
        <dbReference type="ARBA" id="ARBA00022723"/>
    </source>
</evidence>
<evidence type="ECO:0000256" key="1">
    <source>
        <dbReference type="ARBA" id="ARBA00001946"/>
    </source>
</evidence>
<dbReference type="PROSITE" id="PS51278">
    <property type="entry name" value="GATASE_TYPE_2"/>
    <property type="match status" value="1"/>
</dbReference>
<reference evidence="19" key="1">
    <citation type="journal article" date="2014" name="Genome Biol.">
        <title>Genome analysis of a major urban malaria vector mosquito, Anopheles stephensi.</title>
        <authorList>
            <person name="Jiang X."/>
            <person name="Peery A."/>
            <person name="Hall A.B."/>
            <person name="Sharma A."/>
            <person name="Chen X.G."/>
            <person name="Waterhouse R.M."/>
            <person name="Komissarov A."/>
            <person name="Riehle M.M."/>
            <person name="Shouche Y."/>
            <person name="Sharakhova M.V."/>
            <person name="Lawson D."/>
            <person name="Pakpour N."/>
            <person name="Arensburger P."/>
            <person name="Davidson V.L."/>
            <person name="Eiglmeier K."/>
            <person name="Emrich S."/>
            <person name="George P."/>
            <person name="Kennedy R.C."/>
            <person name="Mane S.P."/>
            <person name="Maslen G."/>
            <person name="Oringanje C."/>
            <person name="Qi Y."/>
            <person name="Settlage R."/>
            <person name="Tojo M."/>
            <person name="Tubio J.M."/>
            <person name="Unger M.F."/>
            <person name="Wang B."/>
            <person name="Vernick K.D."/>
            <person name="Ribeiro J.M."/>
            <person name="James A.A."/>
            <person name="Michel K."/>
            <person name="Riehle M.A."/>
            <person name="Luckhart S."/>
            <person name="Sharakhov I.V."/>
            <person name="Tu Z."/>
        </authorList>
    </citation>
    <scope>NUCLEOTIDE SEQUENCE [LARGE SCALE GENOMIC DNA]</scope>
    <source>
        <strain evidence="19">Indian</strain>
    </source>
</reference>
<keyword evidence="12" id="KW-0315">Glutamine amidotransferase</keyword>
<dbReference type="VEuPathDB" id="VectorBase:ASTEI10609"/>
<dbReference type="HAMAP" id="MF_01931">
    <property type="entry name" value="PurF"/>
    <property type="match status" value="1"/>
</dbReference>
<evidence type="ECO:0000256" key="12">
    <source>
        <dbReference type="ARBA" id="ARBA00022962"/>
    </source>
</evidence>
<protein>
    <recommendedName>
        <fullName evidence="15">Amidophosphoribosyltransferase</fullName>
        <ecNumber evidence="5">2.4.2.14</ecNumber>
    </recommendedName>
    <alternativeName>
        <fullName evidence="16">Glutamine phosphoribosylpyrophosphate amidotransferase</fullName>
    </alternativeName>
</protein>
<dbReference type="Pfam" id="PF13522">
    <property type="entry name" value="GATase_6"/>
    <property type="match status" value="1"/>
</dbReference>
<dbReference type="GO" id="GO:0046872">
    <property type="term" value="F:metal ion binding"/>
    <property type="evidence" value="ECO:0007669"/>
    <property type="project" value="UniProtKB-KW"/>
</dbReference>
<dbReference type="InterPro" id="IPR029055">
    <property type="entry name" value="Ntn_hydrolases_N"/>
</dbReference>
<dbReference type="OMA" id="PINSGHA"/>
<name>A0A182YQ73_ANOST</name>
<dbReference type="CDD" id="cd06223">
    <property type="entry name" value="PRTases_typeI"/>
    <property type="match status" value="2"/>
</dbReference>
<reference evidence="18" key="2">
    <citation type="submission" date="2020-05" db="UniProtKB">
        <authorList>
            <consortium name="EnsemblMetazoa"/>
        </authorList>
    </citation>
    <scope>IDENTIFICATION</scope>
    <source>
        <strain evidence="18">Indian</strain>
    </source>
</reference>
<dbReference type="InterPro" id="IPR000836">
    <property type="entry name" value="PRTase_dom"/>
</dbReference>
<dbReference type="SUPFAM" id="SSF56235">
    <property type="entry name" value="N-terminal nucleophile aminohydrolases (Ntn hydrolases)"/>
    <property type="match status" value="1"/>
</dbReference>
<dbReference type="EC" id="2.4.2.14" evidence="5"/>
<evidence type="ECO:0000256" key="14">
    <source>
        <dbReference type="ARBA" id="ARBA00023014"/>
    </source>
</evidence>
<evidence type="ECO:0000313" key="18">
    <source>
        <dbReference type="EnsemblMetazoa" id="ASTEI10609-PA"/>
    </source>
</evidence>